<evidence type="ECO:0000313" key="2">
    <source>
        <dbReference type="EMBL" id="SEG79903.1"/>
    </source>
</evidence>
<dbReference type="SUPFAM" id="SSF53649">
    <property type="entry name" value="Alkaline phosphatase-like"/>
    <property type="match status" value="1"/>
</dbReference>
<name>A0A1H6D537_9ACTN</name>
<dbReference type="OrthoDB" id="9777306at2"/>
<dbReference type="EMBL" id="FNVU01000011">
    <property type="protein sequence ID" value="SEG79903.1"/>
    <property type="molecule type" value="Genomic_DNA"/>
</dbReference>
<dbReference type="Proteomes" id="UP000236754">
    <property type="component" value="Unassembled WGS sequence"/>
</dbReference>
<gene>
    <name evidence="2" type="ORF">SAMN05216223_111222</name>
</gene>
<sequence>MPDRLQGRSFLPLVADPGAPWPQESFIQISEAECGRSIRTSRWKYHVTAPDTDPWDDPAASRYVESALYDLDHDPYERDHLNGLASNRELADGLRERLLARMEEAGEPPARIDPAAEWTHPQRLVDPPVHGFDLADARFGHQPPASGARPR</sequence>
<protein>
    <recommendedName>
        <fullName evidence="4">N-sulphoglucosamine sulphohydrolase C-terminal domain-containing protein</fullName>
    </recommendedName>
</protein>
<keyword evidence="3" id="KW-1185">Reference proteome</keyword>
<reference evidence="2 3" key="1">
    <citation type="submission" date="2016-10" db="EMBL/GenBank/DDBJ databases">
        <authorList>
            <person name="de Groot N.N."/>
        </authorList>
    </citation>
    <scope>NUCLEOTIDE SEQUENCE [LARGE SCALE GENOMIC DNA]</scope>
    <source>
        <strain evidence="2 3">CGMCC 4.2023</strain>
    </source>
</reference>
<dbReference type="AlphaFoldDB" id="A0A1H6D537"/>
<evidence type="ECO:0000256" key="1">
    <source>
        <dbReference type="SAM" id="MobiDB-lite"/>
    </source>
</evidence>
<proteinExistence type="predicted"/>
<dbReference type="Gene3D" id="3.40.720.10">
    <property type="entry name" value="Alkaline Phosphatase, subunit A"/>
    <property type="match status" value="1"/>
</dbReference>
<evidence type="ECO:0008006" key="4">
    <source>
        <dbReference type="Google" id="ProtNLM"/>
    </source>
</evidence>
<accession>A0A1H6D537</accession>
<feature type="region of interest" description="Disordered" evidence="1">
    <location>
        <begin position="122"/>
        <end position="151"/>
    </location>
</feature>
<organism evidence="2 3">
    <name type="scientific">Actinacidiphila yanglinensis</name>
    <dbReference type="NCBI Taxonomy" id="310779"/>
    <lineage>
        <taxon>Bacteria</taxon>
        <taxon>Bacillati</taxon>
        <taxon>Actinomycetota</taxon>
        <taxon>Actinomycetes</taxon>
        <taxon>Kitasatosporales</taxon>
        <taxon>Streptomycetaceae</taxon>
        <taxon>Actinacidiphila</taxon>
    </lineage>
</organism>
<dbReference type="InterPro" id="IPR017850">
    <property type="entry name" value="Alkaline_phosphatase_core_sf"/>
</dbReference>
<evidence type="ECO:0000313" key="3">
    <source>
        <dbReference type="Proteomes" id="UP000236754"/>
    </source>
</evidence>